<keyword evidence="2" id="KW-1185">Reference proteome</keyword>
<evidence type="ECO:0000313" key="2">
    <source>
        <dbReference type="Proteomes" id="UP001234297"/>
    </source>
</evidence>
<comment type="caution">
    <text evidence="1">The sequence shown here is derived from an EMBL/GenBank/DDBJ whole genome shotgun (WGS) entry which is preliminary data.</text>
</comment>
<dbReference type="Proteomes" id="UP001234297">
    <property type="component" value="Chromosome 10"/>
</dbReference>
<reference evidence="1 2" key="1">
    <citation type="journal article" date="2022" name="Hortic Res">
        <title>A haplotype resolved chromosomal level avocado genome allows analysis of novel avocado genes.</title>
        <authorList>
            <person name="Nath O."/>
            <person name="Fletcher S.J."/>
            <person name="Hayward A."/>
            <person name="Shaw L.M."/>
            <person name="Masouleh A.K."/>
            <person name="Furtado A."/>
            <person name="Henry R.J."/>
            <person name="Mitter N."/>
        </authorList>
    </citation>
    <scope>NUCLEOTIDE SEQUENCE [LARGE SCALE GENOMIC DNA]</scope>
    <source>
        <strain evidence="2">cv. Hass</strain>
    </source>
</reference>
<proteinExistence type="predicted"/>
<evidence type="ECO:0000313" key="1">
    <source>
        <dbReference type="EMBL" id="KAJ8621783.1"/>
    </source>
</evidence>
<organism evidence="1 2">
    <name type="scientific">Persea americana</name>
    <name type="common">Avocado</name>
    <dbReference type="NCBI Taxonomy" id="3435"/>
    <lineage>
        <taxon>Eukaryota</taxon>
        <taxon>Viridiplantae</taxon>
        <taxon>Streptophyta</taxon>
        <taxon>Embryophyta</taxon>
        <taxon>Tracheophyta</taxon>
        <taxon>Spermatophyta</taxon>
        <taxon>Magnoliopsida</taxon>
        <taxon>Magnoliidae</taxon>
        <taxon>Laurales</taxon>
        <taxon>Lauraceae</taxon>
        <taxon>Persea</taxon>
    </lineage>
</organism>
<dbReference type="EMBL" id="CM056818">
    <property type="protein sequence ID" value="KAJ8621783.1"/>
    <property type="molecule type" value="Genomic_DNA"/>
</dbReference>
<name>A0ACC2KL71_PERAE</name>
<sequence>MSSLGGWPQAKLTEYDNVRSKNIRERDERCRALGVKHIANTIFGLGQTSRRKNGEGKRKPGEDDDNEEYRTAQGDFGLVSLDENTSDDGDRETSGSPVNMVIYESREAE</sequence>
<gene>
    <name evidence="1" type="ORF">MRB53_030312</name>
</gene>
<protein>
    <submittedName>
        <fullName evidence="1">Uncharacterized protein</fullName>
    </submittedName>
</protein>
<accession>A0ACC2KL71</accession>